<dbReference type="Proteomes" id="UP000224080">
    <property type="component" value="Unassembled WGS sequence"/>
</dbReference>
<dbReference type="AlphaFoldDB" id="A0A2B7WWR1"/>
<organism evidence="2 3">
    <name type="scientific">Blastomyces parvus</name>
    <dbReference type="NCBI Taxonomy" id="2060905"/>
    <lineage>
        <taxon>Eukaryota</taxon>
        <taxon>Fungi</taxon>
        <taxon>Dikarya</taxon>
        <taxon>Ascomycota</taxon>
        <taxon>Pezizomycotina</taxon>
        <taxon>Eurotiomycetes</taxon>
        <taxon>Eurotiomycetidae</taxon>
        <taxon>Onygenales</taxon>
        <taxon>Ajellomycetaceae</taxon>
        <taxon>Blastomyces</taxon>
    </lineage>
</organism>
<feature type="transmembrane region" description="Helical" evidence="1">
    <location>
        <begin position="45"/>
        <end position="68"/>
    </location>
</feature>
<dbReference type="OrthoDB" id="4186131at2759"/>
<sequence length="140" mass="14820">MLKSSTIFLSLRIFALLISVTGAVGLGWATGIVYSPDTGPFAEVIGISALSISALWTLIALGLTFLIGNDRIHPAVIITIDLIAGMFAAVGGIIVACSPYADASWIDCGENRWTSICNDSTETNAVIWRFLAATFCFMNG</sequence>
<dbReference type="EMBL" id="PDNC01000079">
    <property type="protein sequence ID" value="PGH00878.1"/>
    <property type="molecule type" value="Genomic_DNA"/>
</dbReference>
<keyword evidence="1" id="KW-1133">Transmembrane helix</keyword>
<keyword evidence="1" id="KW-0812">Transmembrane</keyword>
<feature type="transmembrane region" description="Helical" evidence="1">
    <location>
        <begin position="75"/>
        <end position="96"/>
    </location>
</feature>
<protein>
    <recommendedName>
        <fullName evidence="4">MARVEL domain-containing protein</fullName>
    </recommendedName>
</protein>
<name>A0A2B7WWR1_9EURO</name>
<evidence type="ECO:0008006" key="4">
    <source>
        <dbReference type="Google" id="ProtNLM"/>
    </source>
</evidence>
<evidence type="ECO:0000313" key="3">
    <source>
        <dbReference type="Proteomes" id="UP000224080"/>
    </source>
</evidence>
<comment type="caution">
    <text evidence="2">The sequence shown here is derived from an EMBL/GenBank/DDBJ whole genome shotgun (WGS) entry which is preliminary data.</text>
</comment>
<reference evidence="2 3" key="1">
    <citation type="submission" date="2017-10" db="EMBL/GenBank/DDBJ databases">
        <title>Comparative genomics in systemic dimorphic fungi from Ajellomycetaceae.</title>
        <authorList>
            <person name="Munoz J.F."/>
            <person name="Mcewen J.G."/>
            <person name="Clay O.K."/>
            <person name="Cuomo C.A."/>
        </authorList>
    </citation>
    <scope>NUCLEOTIDE SEQUENCE [LARGE SCALE GENOMIC DNA]</scope>
    <source>
        <strain evidence="2 3">UAMH130</strain>
    </source>
</reference>
<keyword evidence="1" id="KW-0472">Membrane</keyword>
<accession>A0A2B7WWR1</accession>
<evidence type="ECO:0000256" key="1">
    <source>
        <dbReference type="SAM" id="Phobius"/>
    </source>
</evidence>
<gene>
    <name evidence="2" type="ORF">GX51_05542</name>
</gene>
<keyword evidence="3" id="KW-1185">Reference proteome</keyword>
<evidence type="ECO:0000313" key="2">
    <source>
        <dbReference type="EMBL" id="PGH00878.1"/>
    </source>
</evidence>
<proteinExistence type="predicted"/>